<proteinExistence type="predicted"/>
<accession>A0ABY3ZJY6</accession>
<sequence length="665" mass="74349">MIELPEVSDQDVRWACKVLGLPESAFSGADGADPRLGVLRENATLDVEACPGSGKTTLLVAKLAILARNWNSSERGICVLSHTNAARREIERKLGATSEGQQLLSYPHYVGTIHGFVNEYLALPWLRSKGITIEAVDDDICLNWRWKRLPVVTRRALEQRRQSIHQLRYQNSDFDLGDIPWGKGGVLGKASQTYQKMQGVCRDSYGAGLFCHDEMFVWASDLLDRHPEVARHLRQRFPMLMIDEVQDNSESQSRLLQRIFMSGDHAVARQRFGDQNQAIYAYEGQDGAATDSFPIEGIKRTIPNSYRFGNSIAALANPLGVSPHGLVGQGGVGRDGEPGLVGRHAIFLIDDNSAGRVIDEYVAFLRQEFGAAELSSGDFTAVGAVHRADKDDKLPRSIRHYWPEYDPEISGAEPRPNTLLQYLAAGRRLAELSGETNDLVEKLAEGVLRLARRMSPEIAIGTRKRNHRYVMELLEGNADALETYSHLVRTIAVSRLFPERDRWEANYRQRFEAVARVLSAADAIPAAANEFLDWLEISDVGAEKAKRNNVLRDAKQDPAIKVRVGSIHSVKGETHTATLVLETFYHKHHLKELKPWLLGQAKGGNGRSDRMKQRLRLHYVAMTRAARLLCLAMRADAFDDAEIGLLRGNGWRVARVTQDGVNWIE</sequence>
<evidence type="ECO:0000256" key="3">
    <source>
        <dbReference type="ARBA" id="ARBA00022806"/>
    </source>
</evidence>
<evidence type="ECO:0000256" key="4">
    <source>
        <dbReference type="ARBA" id="ARBA00022840"/>
    </source>
</evidence>
<dbReference type="InterPro" id="IPR014016">
    <property type="entry name" value="UvrD-like_ATP-bd"/>
</dbReference>
<name>A0ABY3ZJY6_9RHOB</name>
<dbReference type="GO" id="GO:0016787">
    <property type="term" value="F:hydrolase activity"/>
    <property type="evidence" value="ECO:0007669"/>
    <property type="project" value="UniProtKB-KW"/>
</dbReference>
<dbReference type="InterPro" id="IPR027417">
    <property type="entry name" value="P-loop_NTPase"/>
</dbReference>
<keyword evidence="4 7" id="KW-0067">ATP-binding</keyword>
<keyword evidence="5" id="KW-0238">DNA-binding</keyword>
<dbReference type="InterPro" id="IPR013986">
    <property type="entry name" value="DExx_box_DNA_helicase_dom_sf"/>
</dbReference>
<evidence type="ECO:0000256" key="6">
    <source>
        <dbReference type="ARBA" id="ARBA00034923"/>
    </source>
</evidence>
<reference evidence="10" key="1">
    <citation type="journal article" date="2022" name="Microorganisms">
        <title>Beyond the ABCs#Discovery of Three New Plasmid Types in Rhodobacterales (RepQ, RepY, RepW).</title>
        <authorList>
            <person name="Freese H.M."/>
            <person name="Ringel V."/>
            <person name="Overmann J."/>
            <person name="Petersen J."/>
        </authorList>
    </citation>
    <scope>NUCLEOTIDE SEQUENCE [LARGE SCALE GENOMIC DNA]</scope>
    <source>
        <strain evidence="10">DSM 109990</strain>
    </source>
</reference>
<evidence type="ECO:0000256" key="7">
    <source>
        <dbReference type="PROSITE-ProRule" id="PRU00560"/>
    </source>
</evidence>
<evidence type="ECO:0000313" key="9">
    <source>
        <dbReference type="EMBL" id="UOA14991.1"/>
    </source>
</evidence>
<dbReference type="Pfam" id="PF00580">
    <property type="entry name" value="UvrD-helicase"/>
    <property type="match status" value="1"/>
</dbReference>
<evidence type="ECO:0000256" key="5">
    <source>
        <dbReference type="ARBA" id="ARBA00023125"/>
    </source>
</evidence>
<protein>
    <recommendedName>
        <fullName evidence="6">DNA 3'-5' helicase II</fullName>
    </recommendedName>
</protein>
<dbReference type="PROSITE" id="PS51198">
    <property type="entry name" value="UVRD_HELICASE_ATP_BIND"/>
    <property type="match status" value="1"/>
</dbReference>
<keyword evidence="2 7" id="KW-0378">Hydrolase</keyword>
<dbReference type="Proteomes" id="UP000831019">
    <property type="component" value="Chromosome"/>
</dbReference>
<feature type="binding site" evidence="7">
    <location>
        <begin position="49"/>
        <end position="56"/>
    </location>
    <ligand>
        <name>ATP</name>
        <dbReference type="ChEBI" id="CHEBI:30616"/>
    </ligand>
</feature>
<dbReference type="EMBL" id="CP085144">
    <property type="protein sequence ID" value="UOA14991.1"/>
    <property type="molecule type" value="Genomic_DNA"/>
</dbReference>
<dbReference type="Gene3D" id="1.10.10.160">
    <property type="match status" value="1"/>
</dbReference>
<feature type="domain" description="UvrD-like helicase ATP-binding" evidence="8">
    <location>
        <begin position="28"/>
        <end position="309"/>
    </location>
</feature>
<dbReference type="Gene3D" id="3.40.50.300">
    <property type="entry name" value="P-loop containing nucleotide triphosphate hydrolases"/>
    <property type="match status" value="2"/>
</dbReference>
<evidence type="ECO:0000259" key="8">
    <source>
        <dbReference type="PROSITE" id="PS51198"/>
    </source>
</evidence>
<dbReference type="InterPro" id="IPR000212">
    <property type="entry name" value="DNA_helicase_UvrD/REP"/>
</dbReference>
<dbReference type="GO" id="GO:0003678">
    <property type="term" value="F:DNA helicase activity"/>
    <property type="evidence" value="ECO:0007669"/>
    <property type="project" value="UniProtKB-EC"/>
</dbReference>
<gene>
    <name evidence="9" type="primary">uvrD_2</name>
    <name evidence="9" type="ORF">DSM109990_01810</name>
</gene>
<keyword evidence="3 7" id="KW-0347">Helicase</keyword>
<keyword evidence="10" id="KW-1185">Reference proteome</keyword>
<dbReference type="PANTHER" id="PTHR11070">
    <property type="entry name" value="UVRD / RECB / PCRA DNA HELICASE FAMILY MEMBER"/>
    <property type="match status" value="1"/>
</dbReference>
<organism evidence="9 10">
    <name type="scientific">Sulfitobacter dubius</name>
    <dbReference type="NCBI Taxonomy" id="218673"/>
    <lineage>
        <taxon>Bacteria</taxon>
        <taxon>Pseudomonadati</taxon>
        <taxon>Pseudomonadota</taxon>
        <taxon>Alphaproteobacteria</taxon>
        <taxon>Rhodobacterales</taxon>
        <taxon>Roseobacteraceae</taxon>
        <taxon>Sulfitobacter</taxon>
    </lineage>
</organism>
<evidence type="ECO:0000256" key="2">
    <source>
        <dbReference type="ARBA" id="ARBA00022801"/>
    </source>
</evidence>
<evidence type="ECO:0000313" key="10">
    <source>
        <dbReference type="Proteomes" id="UP000831019"/>
    </source>
</evidence>
<dbReference type="PANTHER" id="PTHR11070:SF2">
    <property type="entry name" value="ATP-DEPENDENT DNA HELICASE SRS2"/>
    <property type="match status" value="1"/>
</dbReference>
<keyword evidence="1 7" id="KW-0547">Nucleotide-binding</keyword>
<dbReference type="SUPFAM" id="SSF52540">
    <property type="entry name" value="P-loop containing nucleoside triphosphate hydrolases"/>
    <property type="match status" value="1"/>
</dbReference>
<evidence type="ECO:0000256" key="1">
    <source>
        <dbReference type="ARBA" id="ARBA00022741"/>
    </source>
</evidence>